<accession>A0A917H7N6</accession>
<reference evidence="3" key="2">
    <citation type="submission" date="2020-09" db="EMBL/GenBank/DDBJ databases">
        <authorList>
            <person name="Sun Q."/>
            <person name="Zhou Y."/>
        </authorList>
    </citation>
    <scope>NUCLEOTIDE SEQUENCE</scope>
    <source>
        <strain evidence="3">CGMCC 1.12997</strain>
    </source>
</reference>
<dbReference type="EMBL" id="BMGT01000001">
    <property type="protein sequence ID" value="GGG69716.1"/>
    <property type="molecule type" value="Genomic_DNA"/>
</dbReference>
<dbReference type="GO" id="GO:0016491">
    <property type="term" value="F:oxidoreductase activity"/>
    <property type="evidence" value="ECO:0007669"/>
    <property type="project" value="UniProtKB-KW"/>
</dbReference>
<evidence type="ECO:0000259" key="2">
    <source>
        <dbReference type="Pfam" id="PF01266"/>
    </source>
</evidence>
<dbReference type="AlphaFoldDB" id="A0A917H7N6"/>
<dbReference type="Gene3D" id="3.50.50.60">
    <property type="entry name" value="FAD/NAD(P)-binding domain"/>
    <property type="match status" value="1"/>
</dbReference>
<dbReference type="SUPFAM" id="SSF51905">
    <property type="entry name" value="FAD/NAD(P)-binding domain"/>
    <property type="match status" value="1"/>
</dbReference>
<feature type="domain" description="FAD dependent oxidoreductase" evidence="2">
    <location>
        <begin position="5"/>
        <end position="346"/>
    </location>
</feature>
<dbReference type="GO" id="GO:0005737">
    <property type="term" value="C:cytoplasm"/>
    <property type="evidence" value="ECO:0007669"/>
    <property type="project" value="TreeGrafter"/>
</dbReference>
<dbReference type="InterPro" id="IPR036188">
    <property type="entry name" value="FAD/NAD-bd_sf"/>
</dbReference>
<proteinExistence type="predicted"/>
<evidence type="ECO:0000256" key="1">
    <source>
        <dbReference type="ARBA" id="ARBA00023002"/>
    </source>
</evidence>
<dbReference type="Gene3D" id="3.30.9.10">
    <property type="entry name" value="D-Amino Acid Oxidase, subunit A, domain 2"/>
    <property type="match status" value="1"/>
</dbReference>
<organism evidence="3 4">
    <name type="scientific">Edaphobacter dinghuensis</name>
    <dbReference type="NCBI Taxonomy" id="1560005"/>
    <lineage>
        <taxon>Bacteria</taxon>
        <taxon>Pseudomonadati</taxon>
        <taxon>Acidobacteriota</taxon>
        <taxon>Terriglobia</taxon>
        <taxon>Terriglobales</taxon>
        <taxon>Acidobacteriaceae</taxon>
        <taxon>Edaphobacter</taxon>
    </lineage>
</organism>
<dbReference type="RefSeq" id="WP_188552979.1">
    <property type="nucleotide sequence ID" value="NZ_BMGT01000001.1"/>
</dbReference>
<keyword evidence="4" id="KW-1185">Reference proteome</keyword>
<dbReference type="SUPFAM" id="SSF54373">
    <property type="entry name" value="FAD-linked reductases, C-terminal domain"/>
    <property type="match status" value="1"/>
</dbReference>
<gene>
    <name evidence="3" type="ORF">GCM10011585_09760</name>
</gene>
<sequence length="373" mass="39900">MNSFDVLILGAGIIGCACARECAQAGLKVGIVEVNIPGGGATAAGMGHLVVMDDSPAQLALTRYSRSLWQELMTQLPPTVEYENRGTIWVAADEEEMAEVHAKQNIYASAGVDSIVLDSAAIASEEPELRAGLAGGLLVPDDAVIYPPTAAAYFLAEAMQHGALLLRGHAAVKTGTGVVTLDDGSTLTSGRIILATGADKTILPWLPLQKRKGHLAITDRYPNFLRHQLVELGYLKSAHKITEDSVAFNIQPRTTGQLLIGSSRQYGNEYAAADNAILREMLNRACNYMPALAHLSAIRVWTGFRVATPDKLPYIGPTEDPTLFLAMGFEGLGITNAPGAARLLADEFLNRQSEIDPTPYLPSRVARMEVAHG</sequence>
<evidence type="ECO:0000313" key="3">
    <source>
        <dbReference type="EMBL" id="GGG69716.1"/>
    </source>
</evidence>
<dbReference type="Pfam" id="PF01266">
    <property type="entry name" value="DAO"/>
    <property type="match status" value="1"/>
</dbReference>
<keyword evidence="1" id="KW-0560">Oxidoreductase</keyword>
<name>A0A917H7N6_9BACT</name>
<comment type="caution">
    <text evidence="3">The sequence shown here is derived from an EMBL/GenBank/DDBJ whole genome shotgun (WGS) entry which is preliminary data.</text>
</comment>
<dbReference type="PANTHER" id="PTHR13847">
    <property type="entry name" value="SARCOSINE DEHYDROGENASE-RELATED"/>
    <property type="match status" value="1"/>
</dbReference>
<dbReference type="Proteomes" id="UP000647241">
    <property type="component" value="Unassembled WGS sequence"/>
</dbReference>
<evidence type="ECO:0000313" key="4">
    <source>
        <dbReference type="Proteomes" id="UP000647241"/>
    </source>
</evidence>
<dbReference type="InterPro" id="IPR006076">
    <property type="entry name" value="FAD-dep_OxRdtase"/>
</dbReference>
<reference evidence="3" key="1">
    <citation type="journal article" date="2014" name="Int. J. Syst. Evol. Microbiol.">
        <title>Complete genome sequence of Corynebacterium casei LMG S-19264T (=DSM 44701T), isolated from a smear-ripened cheese.</title>
        <authorList>
            <consortium name="US DOE Joint Genome Institute (JGI-PGF)"/>
            <person name="Walter F."/>
            <person name="Albersmeier A."/>
            <person name="Kalinowski J."/>
            <person name="Ruckert C."/>
        </authorList>
    </citation>
    <scope>NUCLEOTIDE SEQUENCE</scope>
    <source>
        <strain evidence="3">CGMCC 1.12997</strain>
    </source>
</reference>
<protein>
    <submittedName>
        <fullName evidence="3">D-amino acid oxidase</fullName>
    </submittedName>
</protein>
<dbReference type="PANTHER" id="PTHR13847:SF287">
    <property type="entry name" value="FAD-DEPENDENT OXIDOREDUCTASE DOMAIN-CONTAINING PROTEIN 1"/>
    <property type="match status" value="1"/>
</dbReference>